<accession>A0A9P5RYI0</accession>
<feature type="compositionally biased region" description="Polar residues" evidence="1">
    <location>
        <begin position="99"/>
        <end position="111"/>
    </location>
</feature>
<dbReference type="InterPro" id="IPR013087">
    <property type="entry name" value="Znf_C2H2_type"/>
</dbReference>
<feature type="compositionally biased region" description="Low complexity" evidence="1">
    <location>
        <begin position="220"/>
        <end position="247"/>
    </location>
</feature>
<comment type="caution">
    <text evidence="3">The sequence shown here is derived from an EMBL/GenBank/DDBJ whole genome shotgun (WGS) entry which is preliminary data.</text>
</comment>
<dbReference type="Gene3D" id="3.30.160.60">
    <property type="entry name" value="Classic Zinc Finger"/>
    <property type="match status" value="1"/>
</dbReference>
<feature type="compositionally biased region" description="Low complexity" evidence="1">
    <location>
        <begin position="120"/>
        <end position="130"/>
    </location>
</feature>
<evidence type="ECO:0000313" key="4">
    <source>
        <dbReference type="Proteomes" id="UP000748756"/>
    </source>
</evidence>
<sequence length="388" mass="43813">PPSPTTKRPIDVSEHNRSYEYRSKAQRMLYERHPPSPINNGNNNSRSASSSPSSSPLSHASDRDHSAPLSPSPRRPSVHSITTLANRASFGSLREYQSGRRQPSHLYQPQQKNHHRCSLQQQQKYYPQEQQPHHRHQHPQQMSLPPTSSLSQYEHEHRLPQMGRPQKQQQSNQQQFQSYRHSYPQHGHRSGSTGLGLELPKLSSLAFSHHQPTEPESHLGSSASFGRSFSGGSSGSSSSSNSAVFSFMLRPSTPSTMGGGRGNSQMSPAHQQQLQQQHQQLPGTEGMTVVRNDEGAIMVYNPITDAMTFRCELCPGESFGRIHDLKRHQTSKHQEMTWPCDFCHRPFVRRDALLRHYTVKAARDDGLHPATHEVDRLLAARARAKMLY</sequence>
<dbReference type="AlphaFoldDB" id="A0A9P5RYI0"/>
<feature type="domain" description="C2H2-type" evidence="2">
    <location>
        <begin position="309"/>
        <end position="333"/>
    </location>
</feature>
<feature type="domain" description="C2H2-type" evidence="2">
    <location>
        <begin position="338"/>
        <end position="358"/>
    </location>
</feature>
<proteinExistence type="predicted"/>
<organism evidence="3 4">
    <name type="scientific">Linnemannia schmuckeri</name>
    <dbReference type="NCBI Taxonomy" id="64567"/>
    <lineage>
        <taxon>Eukaryota</taxon>
        <taxon>Fungi</taxon>
        <taxon>Fungi incertae sedis</taxon>
        <taxon>Mucoromycota</taxon>
        <taxon>Mortierellomycotina</taxon>
        <taxon>Mortierellomycetes</taxon>
        <taxon>Mortierellales</taxon>
        <taxon>Mortierellaceae</taxon>
        <taxon>Linnemannia</taxon>
    </lineage>
</organism>
<feature type="compositionally biased region" description="Polar residues" evidence="1">
    <location>
        <begin position="142"/>
        <end position="152"/>
    </location>
</feature>
<feature type="compositionally biased region" description="Basic and acidic residues" evidence="1">
    <location>
        <begin position="8"/>
        <end position="34"/>
    </location>
</feature>
<dbReference type="InterPro" id="IPR036236">
    <property type="entry name" value="Znf_C2H2_sf"/>
</dbReference>
<gene>
    <name evidence="3" type="ORF">BG015_007411</name>
</gene>
<evidence type="ECO:0000259" key="2">
    <source>
        <dbReference type="SMART" id="SM00355"/>
    </source>
</evidence>
<feature type="non-terminal residue" evidence="3">
    <location>
        <position position="1"/>
    </location>
</feature>
<name>A0A9P5RYI0_9FUNG</name>
<dbReference type="SUPFAM" id="SSF57667">
    <property type="entry name" value="beta-beta-alpha zinc fingers"/>
    <property type="match status" value="1"/>
</dbReference>
<feature type="region of interest" description="Disordered" evidence="1">
    <location>
        <begin position="1"/>
        <end position="276"/>
    </location>
</feature>
<dbReference type="EMBL" id="JAAAUQ010000383">
    <property type="protein sequence ID" value="KAF9150776.1"/>
    <property type="molecule type" value="Genomic_DNA"/>
</dbReference>
<keyword evidence="4" id="KW-1185">Reference proteome</keyword>
<dbReference type="Proteomes" id="UP000748756">
    <property type="component" value="Unassembled WGS sequence"/>
</dbReference>
<protein>
    <recommendedName>
        <fullName evidence="2">C2H2-type domain-containing protein</fullName>
    </recommendedName>
</protein>
<feature type="compositionally biased region" description="Low complexity" evidence="1">
    <location>
        <begin position="38"/>
        <end position="58"/>
    </location>
</feature>
<dbReference type="OrthoDB" id="10018191at2759"/>
<evidence type="ECO:0000256" key="1">
    <source>
        <dbReference type="SAM" id="MobiDB-lite"/>
    </source>
</evidence>
<evidence type="ECO:0000313" key="3">
    <source>
        <dbReference type="EMBL" id="KAF9150776.1"/>
    </source>
</evidence>
<dbReference type="SMART" id="SM00355">
    <property type="entry name" value="ZnF_C2H2"/>
    <property type="match status" value="2"/>
</dbReference>
<feature type="compositionally biased region" description="Low complexity" evidence="1">
    <location>
        <begin position="166"/>
        <end position="177"/>
    </location>
</feature>
<reference evidence="3" key="1">
    <citation type="journal article" date="2020" name="Fungal Divers.">
        <title>Resolving the Mortierellaceae phylogeny through synthesis of multi-gene phylogenetics and phylogenomics.</title>
        <authorList>
            <person name="Vandepol N."/>
            <person name="Liber J."/>
            <person name="Desiro A."/>
            <person name="Na H."/>
            <person name="Kennedy M."/>
            <person name="Barry K."/>
            <person name="Grigoriev I.V."/>
            <person name="Miller A.N."/>
            <person name="O'Donnell K."/>
            <person name="Stajich J.E."/>
            <person name="Bonito G."/>
        </authorList>
    </citation>
    <scope>NUCLEOTIDE SEQUENCE</scope>
    <source>
        <strain evidence="3">NRRL 6426</strain>
    </source>
</reference>